<evidence type="ECO:0000313" key="3">
    <source>
        <dbReference type="EMBL" id="ALT68554.1"/>
    </source>
</evidence>
<keyword evidence="3" id="KW-0378">Hydrolase</keyword>
<feature type="transmembrane region" description="Helical" evidence="1">
    <location>
        <begin position="51"/>
        <end position="70"/>
    </location>
</feature>
<name>A0A0U3DRH4_9EURY</name>
<dbReference type="PANTHER" id="PTHR36435">
    <property type="entry name" value="SLR1288 PROTEIN"/>
    <property type="match status" value="1"/>
</dbReference>
<dbReference type="AlphaFoldDB" id="A0A0U3DRH4"/>
<evidence type="ECO:0000259" key="2">
    <source>
        <dbReference type="Pfam" id="PF02517"/>
    </source>
</evidence>
<dbReference type="GO" id="GO:0006508">
    <property type="term" value="P:proteolysis"/>
    <property type="evidence" value="ECO:0007669"/>
    <property type="project" value="UniProtKB-KW"/>
</dbReference>
<organism evidence="3 4">
    <name type="scientific">Methanobrevibacter millerae</name>
    <dbReference type="NCBI Taxonomy" id="230361"/>
    <lineage>
        <taxon>Archaea</taxon>
        <taxon>Methanobacteriati</taxon>
        <taxon>Methanobacteriota</taxon>
        <taxon>Methanomada group</taxon>
        <taxon>Methanobacteria</taxon>
        <taxon>Methanobacteriales</taxon>
        <taxon>Methanobacteriaceae</taxon>
        <taxon>Methanobrevibacter</taxon>
    </lineage>
</organism>
<feature type="transmembrane region" description="Helical" evidence="1">
    <location>
        <begin position="247"/>
        <end position="269"/>
    </location>
</feature>
<feature type="transmembrane region" description="Helical" evidence="1">
    <location>
        <begin position="187"/>
        <end position="204"/>
    </location>
</feature>
<dbReference type="InterPro" id="IPR003675">
    <property type="entry name" value="Rce1/LyrA-like_dom"/>
</dbReference>
<feature type="domain" description="CAAX prenyl protease 2/Lysostaphin resistance protein A-like" evidence="2">
    <location>
        <begin position="133"/>
        <end position="220"/>
    </location>
</feature>
<feature type="transmembrane region" description="Helical" evidence="1">
    <location>
        <begin position="16"/>
        <end position="39"/>
    </location>
</feature>
<keyword evidence="3" id="KW-0645">Protease</keyword>
<dbReference type="PANTHER" id="PTHR36435:SF1">
    <property type="entry name" value="CAAX AMINO TERMINAL PROTEASE FAMILY PROTEIN"/>
    <property type="match status" value="1"/>
</dbReference>
<dbReference type="GO" id="GO:0080120">
    <property type="term" value="P:CAAX-box protein maturation"/>
    <property type="evidence" value="ECO:0007669"/>
    <property type="project" value="UniProtKB-ARBA"/>
</dbReference>
<dbReference type="GO" id="GO:0004175">
    <property type="term" value="F:endopeptidase activity"/>
    <property type="evidence" value="ECO:0007669"/>
    <property type="project" value="UniProtKB-ARBA"/>
</dbReference>
<keyword evidence="1" id="KW-1133">Transmembrane helix</keyword>
<dbReference type="Proteomes" id="UP000067738">
    <property type="component" value="Chromosome"/>
</dbReference>
<dbReference type="KEGG" id="mmil:sm9_0763"/>
<feature type="transmembrane region" description="Helical" evidence="1">
    <location>
        <begin position="164"/>
        <end position="181"/>
    </location>
</feature>
<keyword evidence="1" id="KW-0472">Membrane</keyword>
<evidence type="ECO:0000313" key="4">
    <source>
        <dbReference type="Proteomes" id="UP000067738"/>
    </source>
</evidence>
<keyword evidence="1" id="KW-0812">Transmembrane</keyword>
<feature type="transmembrane region" description="Helical" evidence="1">
    <location>
        <begin position="216"/>
        <end position="235"/>
    </location>
</feature>
<dbReference type="InterPro" id="IPR052710">
    <property type="entry name" value="CAAX_protease"/>
</dbReference>
<feature type="transmembrane region" description="Helical" evidence="1">
    <location>
        <begin position="91"/>
        <end position="114"/>
    </location>
</feature>
<feature type="transmembrane region" description="Helical" evidence="1">
    <location>
        <begin position="290"/>
        <end position="308"/>
    </location>
</feature>
<reference evidence="3 4" key="1">
    <citation type="submission" date="2015-04" db="EMBL/GenBank/DDBJ databases">
        <title>The complete genome sequence of the rumen methanogen Methanobrevibacter millerae SM9.</title>
        <authorList>
            <person name="Leahy S.C."/>
            <person name="Kelly W.J."/>
            <person name="Pacheco D.M."/>
            <person name="Li D."/>
            <person name="Altermann E."/>
            <person name="Attwood G.T."/>
        </authorList>
    </citation>
    <scope>NUCLEOTIDE SEQUENCE [LARGE SCALE GENOMIC DNA]</scope>
    <source>
        <strain evidence="3 4">SM9</strain>
    </source>
</reference>
<feature type="transmembrane region" description="Helical" evidence="1">
    <location>
        <begin position="134"/>
        <end position="152"/>
    </location>
</feature>
<dbReference type="PATRIC" id="fig|230361.4.peg.787"/>
<protein>
    <submittedName>
        <fullName evidence="3">CAAX amino terminal protease family protein</fullName>
    </submittedName>
</protein>
<proteinExistence type="predicted"/>
<sequence length="317" mass="36033">MEKLDENRKIFSRIGFNYLALALIPILFQILLVNIIALWDVTLIRNTNIQTVLSSLTNYLLILPIFMYLMGKIESTPINKKNLSLKTTIEYFCIALTLMWIGNMIGLIITTIIGNTLTNDVINPIEQIIQNSSIYVNLLVISILAPIFEELFFRKLLIDRTIKYGAKLSIFLSALIFALFHGNLSQFFYAFLLGGFFAFVYIKTGKIIYSISLHAFVNFFGSVASIFFSTSLSNITQNINSANIGDIGIVATYLIILLFAWIVGLNAIFTKYDKVEINESKREIYLEKPIVTSLLNIGMILFIAYHIFRIVMTLKII</sequence>
<accession>A0A0U3DRH4</accession>
<evidence type="ECO:0000256" key="1">
    <source>
        <dbReference type="SAM" id="Phobius"/>
    </source>
</evidence>
<dbReference type="Pfam" id="PF02517">
    <property type="entry name" value="Rce1-like"/>
    <property type="match status" value="1"/>
</dbReference>
<gene>
    <name evidence="3" type="ORF">sm9_0763</name>
</gene>
<keyword evidence="4" id="KW-1185">Reference proteome</keyword>
<dbReference type="EMBL" id="CP011266">
    <property type="protein sequence ID" value="ALT68554.1"/>
    <property type="molecule type" value="Genomic_DNA"/>
</dbReference>